<proteinExistence type="inferred from homology"/>
<keyword evidence="2" id="KW-0805">Transcription regulation</keyword>
<dbReference type="Proteomes" id="UP001595533">
    <property type="component" value="Unassembled WGS sequence"/>
</dbReference>
<feature type="domain" description="RNA polymerase sigma factor 70 region 4 type 2" evidence="6">
    <location>
        <begin position="116"/>
        <end position="166"/>
    </location>
</feature>
<evidence type="ECO:0000256" key="3">
    <source>
        <dbReference type="ARBA" id="ARBA00023082"/>
    </source>
</evidence>
<dbReference type="InterPro" id="IPR013325">
    <property type="entry name" value="RNA_pol_sigma_r2"/>
</dbReference>
<dbReference type="PANTHER" id="PTHR43133:SF51">
    <property type="entry name" value="RNA POLYMERASE SIGMA FACTOR"/>
    <property type="match status" value="1"/>
</dbReference>
<gene>
    <name evidence="7" type="ORF">ACFODZ_09480</name>
</gene>
<dbReference type="PANTHER" id="PTHR43133">
    <property type="entry name" value="RNA POLYMERASE ECF-TYPE SIGMA FACTO"/>
    <property type="match status" value="1"/>
</dbReference>
<evidence type="ECO:0000313" key="7">
    <source>
        <dbReference type="EMBL" id="MFC3194471.1"/>
    </source>
</evidence>
<dbReference type="Gene3D" id="1.10.1740.10">
    <property type="match status" value="1"/>
</dbReference>
<organism evidence="7 8">
    <name type="scientific">Marinicella sediminis</name>
    <dbReference type="NCBI Taxonomy" id="1792834"/>
    <lineage>
        <taxon>Bacteria</taxon>
        <taxon>Pseudomonadati</taxon>
        <taxon>Pseudomonadota</taxon>
        <taxon>Gammaproteobacteria</taxon>
        <taxon>Lysobacterales</taxon>
        <taxon>Marinicellaceae</taxon>
        <taxon>Marinicella</taxon>
    </lineage>
</organism>
<dbReference type="InterPro" id="IPR013249">
    <property type="entry name" value="RNA_pol_sigma70_r4_t2"/>
</dbReference>
<evidence type="ECO:0000259" key="5">
    <source>
        <dbReference type="Pfam" id="PF04542"/>
    </source>
</evidence>
<evidence type="ECO:0000256" key="1">
    <source>
        <dbReference type="ARBA" id="ARBA00010641"/>
    </source>
</evidence>
<keyword evidence="3" id="KW-0731">Sigma factor</keyword>
<reference evidence="8" key="1">
    <citation type="journal article" date="2019" name="Int. J. Syst. Evol. Microbiol.">
        <title>The Global Catalogue of Microorganisms (GCM) 10K type strain sequencing project: providing services to taxonomists for standard genome sequencing and annotation.</title>
        <authorList>
            <consortium name="The Broad Institute Genomics Platform"/>
            <consortium name="The Broad Institute Genome Sequencing Center for Infectious Disease"/>
            <person name="Wu L."/>
            <person name="Ma J."/>
        </authorList>
    </citation>
    <scope>NUCLEOTIDE SEQUENCE [LARGE SCALE GENOMIC DNA]</scope>
    <source>
        <strain evidence="8">KCTC 42953</strain>
    </source>
</reference>
<evidence type="ECO:0000259" key="6">
    <source>
        <dbReference type="Pfam" id="PF08281"/>
    </source>
</evidence>
<comment type="similarity">
    <text evidence="1">Belongs to the sigma-70 factor family. ECF subfamily.</text>
</comment>
<dbReference type="Pfam" id="PF04542">
    <property type="entry name" value="Sigma70_r2"/>
    <property type="match status" value="1"/>
</dbReference>
<dbReference type="SUPFAM" id="SSF88659">
    <property type="entry name" value="Sigma3 and sigma4 domains of RNA polymerase sigma factors"/>
    <property type="match status" value="1"/>
</dbReference>
<accession>A0ABV7JCQ6</accession>
<dbReference type="Pfam" id="PF08281">
    <property type="entry name" value="Sigma70_r4_2"/>
    <property type="match status" value="1"/>
</dbReference>
<dbReference type="InterPro" id="IPR007627">
    <property type="entry name" value="RNA_pol_sigma70_r2"/>
</dbReference>
<dbReference type="RefSeq" id="WP_077411178.1">
    <property type="nucleotide sequence ID" value="NZ_JBHRTS010000004.1"/>
</dbReference>
<name>A0ABV7JCQ6_9GAMM</name>
<dbReference type="InterPro" id="IPR013324">
    <property type="entry name" value="RNA_pol_sigma_r3/r4-like"/>
</dbReference>
<evidence type="ECO:0000256" key="2">
    <source>
        <dbReference type="ARBA" id="ARBA00023015"/>
    </source>
</evidence>
<keyword evidence="4" id="KW-0804">Transcription</keyword>
<protein>
    <submittedName>
        <fullName evidence="7">RNA polymerase sigma factor</fullName>
    </submittedName>
</protein>
<dbReference type="EMBL" id="JBHRTS010000004">
    <property type="protein sequence ID" value="MFC3194471.1"/>
    <property type="molecule type" value="Genomic_DNA"/>
</dbReference>
<evidence type="ECO:0000256" key="4">
    <source>
        <dbReference type="ARBA" id="ARBA00023163"/>
    </source>
</evidence>
<dbReference type="InterPro" id="IPR036388">
    <property type="entry name" value="WH-like_DNA-bd_sf"/>
</dbReference>
<dbReference type="Gene3D" id="1.10.10.10">
    <property type="entry name" value="Winged helix-like DNA-binding domain superfamily/Winged helix DNA-binding domain"/>
    <property type="match status" value="1"/>
</dbReference>
<dbReference type="NCBIfam" id="TIGR02937">
    <property type="entry name" value="sigma70-ECF"/>
    <property type="match status" value="1"/>
</dbReference>
<dbReference type="CDD" id="cd06171">
    <property type="entry name" value="Sigma70_r4"/>
    <property type="match status" value="1"/>
</dbReference>
<feature type="domain" description="RNA polymerase sigma-70 region 2" evidence="5">
    <location>
        <begin position="31"/>
        <end position="92"/>
    </location>
</feature>
<dbReference type="SUPFAM" id="SSF88946">
    <property type="entry name" value="Sigma2 domain of RNA polymerase sigma factors"/>
    <property type="match status" value="1"/>
</dbReference>
<keyword evidence="8" id="KW-1185">Reference proteome</keyword>
<evidence type="ECO:0000313" key="8">
    <source>
        <dbReference type="Proteomes" id="UP001595533"/>
    </source>
</evidence>
<comment type="caution">
    <text evidence="7">The sequence shown here is derived from an EMBL/GenBank/DDBJ whole genome shotgun (WGS) entry which is preliminary data.</text>
</comment>
<sequence length="177" mass="20392">MNKQNIYIEWLVLKAQTDEPQVINELLELIRHKLLAYARRLLPERADADDCVQDALWVIANKIHQLKEPKAFHGWIYRIVHSRCQDLWRKQRPTDPLPDETIDQGESASRTEMAMDLSQAISCLSVKEASVVHLFYFEGFTVVEIGHILETPAGTVKSLLFQARGHIKSWLTQESDS</sequence>
<dbReference type="InterPro" id="IPR014284">
    <property type="entry name" value="RNA_pol_sigma-70_dom"/>
</dbReference>
<dbReference type="InterPro" id="IPR039425">
    <property type="entry name" value="RNA_pol_sigma-70-like"/>
</dbReference>